<sequence>MRQATVSEFDVIYALGFDVWGEGLSFPDYLSLCRSSQKYQRGTWYVLTQDERIVAAAIIYGCGHFGLGVGCYGLGSLATSHLHRRQGYGAALTKAIGKMLLERPETKAIYLHSDIDPQFYQKLGYRRIGDSQCLYLAKEQQSMPDTIPDYF</sequence>
<dbReference type="PROSITE" id="PS51186">
    <property type="entry name" value="GNAT"/>
    <property type="match status" value="1"/>
</dbReference>
<evidence type="ECO:0000259" key="2">
    <source>
        <dbReference type="PROSITE" id="PS51186"/>
    </source>
</evidence>
<dbReference type="Pfam" id="PF13508">
    <property type="entry name" value="Acetyltransf_7"/>
    <property type="match status" value="1"/>
</dbReference>
<proteinExistence type="predicted"/>
<dbReference type="InterPro" id="IPR016181">
    <property type="entry name" value="Acyl_CoA_acyltransferase"/>
</dbReference>
<evidence type="ECO:0000313" key="4">
    <source>
        <dbReference type="Proteomes" id="UP001304071"/>
    </source>
</evidence>
<dbReference type="SUPFAM" id="SSF55729">
    <property type="entry name" value="Acyl-CoA N-acyltransferases (Nat)"/>
    <property type="match status" value="1"/>
</dbReference>
<keyword evidence="1" id="KW-1133">Transmembrane helix</keyword>
<dbReference type="Gene3D" id="3.40.630.30">
    <property type="match status" value="1"/>
</dbReference>
<accession>A0ABZ0QH02</accession>
<feature type="domain" description="N-acetyltransferase" evidence="2">
    <location>
        <begin position="1"/>
        <end position="148"/>
    </location>
</feature>
<keyword evidence="4" id="KW-1185">Reference proteome</keyword>
<name>A0ABZ0QH02_9VIBR</name>
<dbReference type="InterPro" id="IPR000182">
    <property type="entry name" value="GNAT_dom"/>
</dbReference>
<dbReference type="RefSeq" id="WP_261896247.1">
    <property type="nucleotide sequence ID" value="NZ_AP024895.1"/>
</dbReference>
<dbReference type="CDD" id="cd04301">
    <property type="entry name" value="NAT_SF"/>
    <property type="match status" value="1"/>
</dbReference>
<protein>
    <submittedName>
        <fullName evidence="3">GNAT family N-acetyltransferase</fullName>
    </submittedName>
</protein>
<evidence type="ECO:0000313" key="3">
    <source>
        <dbReference type="EMBL" id="WPC75291.1"/>
    </source>
</evidence>
<dbReference type="EMBL" id="CP138203">
    <property type="protein sequence ID" value="WPC75291.1"/>
    <property type="molecule type" value="Genomic_DNA"/>
</dbReference>
<evidence type="ECO:0000256" key="1">
    <source>
        <dbReference type="SAM" id="Phobius"/>
    </source>
</evidence>
<organism evidence="3 4">
    <name type="scientific">Vibrio porteresiae DSM 19223</name>
    <dbReference type="NCBI Taxonomy" id="1123496"/>
    <lineage>
        <taxon>Bacteria</taxon>
        <taxon>Pseudomonadati</taxon>
        <taxon>Pseudomonadota</taxon>
        <taxon>Gammaproteobacteria</taxon>
        <taxon>Vibrionales</taxon>
        <taxon>Vibrionaceae</taxon>
        <taxon>Vibrio</taxon>
    </lineage>
</organism>
<keyword evidence="1" id="KW-0812">Transmembrane</keyword>
<dbReference type="Proteomes" id="UP001304071">
    <property type="component" value="Chromosome 1"/>
</dbReference>
<keyword evidence="1" id="KW-0472">Membrane</keyword>
<feature type="transmembrane region" description="Helical" evidence="1">
    <location>
        <begin position="53"/>
        <end position="75"/>
    </location>
</feature>
<reference evidence="3 4" key="1">
    <citation type="submission" date="2023-11" db="EMBL/GenBank/DDBJ databases">
        <title>Plant-associative lifestyle of Vibrio porteresiae and its evolutionary dynamics.</title>
        <authorList>
            <person name="Rameshkumar N."/>
            <person name="Kirti K."/>
        </authorList>
    </citation>
    <scope>NUCLEOTIDE SEQUENCE [LARGE SCALE GENOMIC DNA]</scope>
    <source>
        <strain evidence="3 4">MSSRF30</strain>
    </source>
</reference>
<gene>
    <name evidence="3" type="ORF">R8Z52_09490</name>
</gene>